<dbReference type="InterPro" id="IPR001214">
    <property type="entry name" value="SET_dom"/>
</dbReference>
<gene>
    <name evidence="10" type="ORF">PMAYCL1PPCAC_04475</name>
</gene>
<dbReference type="Pfam" id="PF00856">
    <property type="entry name" value="SET"/>
    <property type="match status" value="1"/>
</dbReference>
<evidence type="ECO:0000256" key="4">
    <source>
        <dbReference type="ARBA" id="ARBA00022679"/>
    </source>
</evidence>
<feature type="region of interest" description="Disordered" evidence="8">
    <location>
        <begin position="1"/>
        <end position="108"/>
    </location>
</feature>
<dbReference type="PANTHER" id="PTHR46223">
    <property type="entry name" value="HISTONE-LYSINE N-METHYLTRANSFERASE SUV39H"/>
    <property type="match status" value="1"/>
</dbReference>
<protein>
    <recommendedName>
        <fullName evidence="9">SET domain-containing protein</fullName>
    </recommendedName>
</protein>
<feature type="compositionally biased region" description="Acidic residues" evidence="8">
    <location>
        <begin position="584"/>
        <end position="600"/>
    </location>
</feature>
<evidence type="ECO:0000256" key="7">
    <source>
        <dbReference type="ARBA" id="ARBA00022833"/>
    </source>
</evidence>
<dbReference type="SMART" id="SM00317">
    <property type="entry name" value="SET"/>
    <property type="match status" value="1"/>
</dbReference>
<dbReference type="GO" id="GO:0008168">
    <property type="term" value="F:methyltransferase activity"/>
    <property type="evidence" value="ECO:0007669"/>
    <property type="project" value="UniProtKB-KW"/>
</dbReference>
<feature type="region of interest" description="Disordered" evidence="8">
    <location>
        <begin position="579"/>
        <end position="648"/>
    </location>
</feature>
<dbReference type="InterPro" id="IPR046341">
    <property type="entry name" value="SET_dom_sf"/>
</dbReference>
<reference evidence="11" key="1">
    <citation type="submission" date="2022-10" db="EMBL/GenBank/DDBJ databases">
        <title>Genome assembly of Pristionchus species.</title>
        <authorList>
            <person name="Yoshida K."/>
            <person name="Sommer R.J."/>
        </authorList>
    </citation>
    <scope>NUCLEOTIDE SEQUENCE [LARGE SCALE GENOMIC DNA]</scope>
    <source>
        <strain evidence="11">RS5460</strain>
    </source>
</reference>
<dbReference type="SUPFAM" id="SSF82199">
    <property type="entry name" value="SET domain"/>
    <property type="match status" value="1"/>
</dbReference>
<keyword evidence="5" id="KW-0949">S-adenosyl-L-methionine</keyword>
<dbReference type="Proteomes" id="UP001328107">
    <property type="component" value="Unassembled WGS sequence"/>
</dbReference>
<keyword evidence="6" id="KW-0479">Metal-binding</keyword>
<name>A0AAN5C851_9BILA</name>
<organism evidence="10 11">
    <name type="scientific">Pristionchus mayeri</name>
    <dbReference type="NCBI Taxonomy" id="1317129"/>
    <lineage>
        <taxon>Eukaryota</taxon>
        <taxon>Metazoa</taxon>
        <taxon>Ecdysozoa</taxon>
        <taxon>Nematoda</taxon>
        <taxon>Chromadorea</taxon>
        <taxon>Rhabditida</taxon>
        <taxon>Rhabditina</taxon>
        <taxon>Diplogasteromorpha</taxon>
        <taxon>Diplogasteroidea</taxon>
        <taxon>Neodiplogasteridae</taxon>
        <taxon>Pristionchus</taxon>
    </lineage>
</organism>
<evidence type="ECO:0000259" key="9">
    <source>
        <dbReference type="PROSITE" id="PS50280"/>
    </source>
</evidence>
<keyword evidence="11" id="KW-1185">Reference proteome</keyword>
<feature type="non-terminal residue" evidence="10">
    <location>
        <position position="1"/>
    </location>
</feature>
<sequence>LEGRKENLPTSKSADKLKGKSNSLAKLPHGRNIPDVQMVPSPSTTKKRGRPPLLKLSSATPGNQNVSASLGVPNGKRDSNLHSPHLLKKARRSSKERNPEGSKATPNASEAIPLVYNMMLPKKIFVDKKIDVEVDSRRNETPEEAYKQVLEDLERDSENGVNNTEWKIDYPVAFTKDGKKVVVKYEGYATPSIIRLKKGFVPTTLEFIEYWKRAEILSVVAKYLKRKMGQSLFDEKYPNRFVPDEEGATESAFVTNPITKYKNWLRSFEWRQSSQAEMVNQPHFYFEDWTDDVSAPLPLFKYTNVLLPSRRVKHALAKSNEFSHMRCKLDVCEEDEGESCDSALLNRRGRGHRKCACKIVKKVTKDEKIVDKCPVECTNECECDPEQCGNRVIQRGRQIALLIFKDWRKSWTCLVVTNIKKGDFVGEYTGEVMTTNESERRDNHAYYMEMPNVREIDDPDQKMGRKTHKKLIIDGFRYGNETRFISHSCEPNLELVNAYVERAGGWFCRMVFIAKQDIEIGEELTFDYFPKIKFDEERGHFNPFFDKCECGSKRCKFIGPLTDEDKKTKDEGLNGALFRKMKEEAEEEEDSWSEGSEDESEEKKKEIKRKKLLARGERCSKRSAQKENFHQQMFDEELAKAIQESAEG</sequence>
<dbReference type="GO" id="GO:0046872">
    <property type="term" value="F:metal ion binding"/>
    <property type="evidence" value="ECO:0007669"/>
    <property type="project" value="UniProtKB-KW"/>
</dbReference>
<evidence type="ECO:0000256" key="8">
    <source>
        <dbReference type="SAM" id="MobiDB-lite"/>
    </source>
</evidence>
<dbReference type="GO" id="GO:0005694">
    <property type="term" value="C:chromosome"/>
    <property type="evidence" value="ECO:0007669"/>
    <property type="project" value="UniProtKB-SubCell"/>
</dbReference>
<dbReference type="AlphaFoldDB" id="A0AAN5C851"/>
<feature type="domain" description="SET" evidence="9">
    <location>
        <begin position="397"/>
        <end position="529"/>
    </location>
</feature>
<dbReference type="GO" id="GO:0032259">
    <property type="term" value="P:methylation"/>
    <property type="evidence" value="ECO:0007669"/>
    <property type="project" value="UniProtKB-KW"/>
</dbReference>
<keyword evidence="2" id="KW-0158">Chromosome</keyword>
<dbReference type="InterPro" id="IPR050973">
    <property type="entry name" value="H3K9_Histone-Lys_N-MTase"/>
</dbReference>
<keyword evidence="7" id="KW-0862">Zinc</keyword>
<evidence type="ECO:0000313" key="11">
    <source>
        <dbReference type="Proteomes" id="UP001328107"/>
    </source>
</evidence>
<evidence type="ECO:0000313" key="10">
    <source>
        <dbReference type="EMBL" id="GMR34280.1"/>
    </source>
</evidence>
<feature type="compositionally biased region" description="Basic and acidic residues" evidence="8">
    <location>
        <begin position="1"/>
        <end position="18"/>
    </location>
</feature>
<feature type="compositionally biased region" description="Polar residues" evidence="8">
    <location>
        <begin position="57"/>
        <end position="68"/>
    </location>
</feature>
<evidence type="ECO:0000256" key="1">
    <source>
        <dbReference type="ARBA" id="ARBA00004286"/>
    </source>
</evidence>
<evidence type="ECO:0000256" key="3">
    <source>
        <dbReference type="ARBA" id="ARBA00022603"/>
    </source>
</evidence>
<dbReference type="Gene3D" id="2.170.270.10">
    <property type="entry name" value="SET domain"/>
    <property type="match status" value="1"/>
</dbReference>
<dbReference type="PANTHER" id="PTHR46223:SF3">
    <property type="entry name" value="HISTONE-LYSINE N-METHYLTRANSFERASE SET-23"/>
    <property type="match status" value="1"/>
</dbReference>
<proteinExistence type="predicted"/>
<evidence type="ECO:0000256" key="6">
    <source>
        <dbReference type="ARBA" id="ARBA00022723"/>
    </source>
</evidence>
<evidence type="ECO:0000256" key="5">
    <source>
        <dbReference type="ARBA" id="ARBA00022691"/>
    </source>
</evidence>
<keyword evidence="3" id="KW-0489">Methyltransferase</keyword>
<evidence type="ECO:0000256" key="2">
    <source>
        <dbReference type="ARBA" id="ARBA00022454"/>
    </source>
</evidence>
<keyword evidence="4" id="KW-0808">Transferase</keyword>
<dbReference type="EMBL" id="BTRK01000002">
    <property type="protein sequence ID" value="GMR34280.1"/>
    <property type="molecule type" value="Genomic_DNA"/>
</dbReference>
<accession>A0AAN5C851</accession>
<comment type="caution">
    <text evidence="10">The sequence shown here is derived from an EMBL/GenBank/DDBJ whole genome shotgun (WGS) entry which is preliminary data.</text>
</comment>
<comment type="subcellular location">
    <subcellularLocation>
        <location evidence="1">Chromosome</location>
    </subcellularLocation>
</comment>
<dbReference type="PROSITE" id="PS50280">
    <property type="entry name" value="SET"/>
    <property type="match status" value="1"/>
</dbReference>
<feature type="compositionally biased region" description="Basic and acidic residues" evidence="8">
    <location>
        <begin position="614"/>
        <end position="629"/>
    </location>
</feature>